<dbReference type="GO" id="GO:0016887">
    <property type="term" value="F:ATP hydrolysis activity"/>
    <property type="evidence" value="ECO:0007669"/>
    <property type="project" value="InterPro"/>
</dbReference>
<organism evidence="2 3">
    <name type="scientific">Helianthus annuus</name>
    <name type="common">Common sunflower</name>
    <dbReference type="NCBI Taxonomy" id="4232"/>
    <lineage>
        <taxon>Eukaryota</taxon>
        <taxon>Viridiplantae</taxon>
        <taxon>Streptophyta</taxon>
        <taxon>Embryophyta</taxon>
        <taxon>Tracheophyta</taxon>
        <taxon>Spermatophyta</taxon>
        <taxon>Magnoliopsida</taxon>
        <taxon>eudicotyledons</taxon>
        <taxon>Gunneridae</taxon>
        <taxon>Pentapetalae</taxon>
        <taxon>asterids</taxon>
        <taxon>campanulids</taxon>
        <taxon>Asterales</taxon>
        <taxon>Asteraceae</taxon>
        <taxon>Asteroideae</taxon>
        <taxon>Heliantheae alliance</taxon>
        <taxon>Heliantheae</taxon>
        <taxon>Helianthus</taxon>
    </lineage>
</organism>
<dbReference type="AlphaFoldDB" id="A0A9K3IIT5"/>
<name>A0A9K3IIT5_HELAN</name>
<dbReference type="PANTHER" id="PTHR42861">
    <property type="entry name" value="CALCIUM-TRANSPORTING ATPASE"/>
    <property type="match status" value="1"/>
</dbReference>
<gene>
    <name evidence="2" type="ORF">HanXRQr2_Chr07g0281431</name>
</gene>
<dbReference type="GO" id="GO:0005524">
    <property type="term" value="F:ATP binding"/>
    <property type="evidence" value="ECO:0007669"/>
    <property type="project" value="InterPro"/>
</dbReference>
<dbReference type="InterPro" id="IPR023214">
    <property type="entry name" value="HAD_sf"/>
</dbReference>
<accession>A0A9K3IIT5</accession>
<dbReference type="EMBL" id="MNCJ02000322">
    <property type="protein sequence ID" value="KAF5797507.1"/>
    <property type="molecule type" value="Genomic_DNA"/>
</dbReference>
<comment type="caution">
    <text evidence="2">The sequence shown here is derived from an EMBL/GenBank/DDBJ whole genome shotgun (WGS) entry which is preliminary data.</text>
</comment>
<dbReference type="Gramene" id="mRNA:HanXRQr2_Chr07g0281431">
    <property type="protein sequence ID" value="mRNA:HanXRQr2_Chr07g0281431"/>
    <property type="gene ID" value="HanXRQr2_Chr07g0281431"/>
</dbReference>
<protein>
    <submittedName>
        <fullName evidence="2">Calcium-transporting ATPase</fullName>
    </submittedName>
</protein>
<dbReference type="Proteomes" id="UP000215914">
    <property type="component" value="Unassembled WGS sequence"/>
</dbReference>
<dbReference type="Gene3D" id="3.40.50.1000">
    <property type="entry name" value="HAD superfamily/HAD-like"/>
    <property type="match status" value="1"/>
</dbReference>
<evidence type="ECO:0000313" key="3">
    <source>
        <dbReference type="Proteomes" id="UP000215914"/>
    </source>
</evidence>
<keyword evidence="3" id="KW-1185">Reference proteome</keyword>
<dbReference type="SUPFAM" id="SSF56784">
    <property type="entry name" value="HAD-like"/>
    <property type="match status" value="1"/>
</dbReference>
<reference evidence="2" key="1">
    <citation type="journal article" date="2017" name="Nature">
        <title>The sunflower genome provides insights into oil metabolism, flowering and Asterid evolution.</title>
        <authorList>
            <person name="Badouin H."/>
            <person name="Gouzy J."/>
            <person name="Grassa C.J."/>
            <person name="Murat F."/>
            <person name="Staton S.E."/>
            <person name="Cottret L."/>
            <person name="Lelandais-Briere C."/>
            <person name="Owens G.L."/>
            <person name="Carrere S."/>
            <person name="Mayjonade B."/>
            <person name="Legrand L."/>
            <person name="Gill N."/>
            <person name="Kane N.C."/>
            <person name="Bowers J.E."/>
            <person name="Hubner S."/>
            <person name="Bellec A."/>
            <person name="Berard A."/>
            <person name="Berges H."/>
            <person name="Blanchet N."/>
            <person name="Boniface M.C."/>
            <person name="Brunel D."/>
            <person name="Catrice O."/>
            <person name="Chaidir N."/>
            <person name="Claudel C."/>
            <person name="Donnadieu C."/>
            <person name="Faraut T."/>
            <person name="Fievet G."/>
            <person name="Helmstetter N."/>
            <person name="King M."/>
            <person name="Knapp S.J."/>
            <person name="Lai Z."/>
            <person name="Le Paslier M.C."/>
            <person name="Lippi Y."/>
            <person name="Lorenzon L."/>
            <person name="Mandel J.R."/>
            <person name="Marage G."/>
            <person name="Marchand G."/>
            <person name="Marquand E."/>
            <person name="Bret-Mestries E."/>
            <person name="Morien E."/>
            <person name="Nambeesan S."/>
            <person name="Nguyen T."/>
            <person name="Pegot-Espagnet P."/>
            <person name="Pouilly N."/>
            <person name="Raftis F."/>
            <person name="Sallet E."/>
            <person name="Schiex T."/>
            <person name="Thomas J."/>
            <person name="Vandecasteele C."/>
            <person name="Vares D."/>
            <person name="Vear F."/>
            <person name="Vautrin S."/>
            <person name="Crespi M."/>
            <person name="Mangin B."/>
            <person name="Burke J.M."/>
            <person name="Salse J."/>
            <person name="Munos S."/>
            <person name="Vincourt P."/>
            <person name="Rieseberg L.H."/>
            <person name="Langlade N.B."/>
        </authorList>
    </citation>
    <scope>NUCLEOTIDE SEQUENCE</scope>
    <source>
        <tissue evidence="2">Leaves</tissue>
    </source>
</reference>
<evidence type="ECO:0000313" key="2">
    <source>
        <dbReference type="EMBL" id="KAF5797507.1"/>
    </source>
</evidence>
<keyword evidence="1" id="KW-0460">Magnesium</keyword>
<dbReference type="OrthoDB" id="3352408at2759"/>
<proteinExistence type="predicted"/>
<sequence>MEHRDPKSHLAKKGGLLFSTAEPHHKQEIVRLLKDVVEVVAMTRDGVNGAPDLKLVDIGIAMGIVGIEVAKEASDMLLSYDNFSTLVVVVGTT</sequence>
<dbReference type="PRINTS" id="PR00119">
    <property type="entry name" value="CATATPASE"/>
</dbReference>
<dbReference type="InterPro" id="IPR001757">
    <property type="entry name" value="P_typ_ATPase"/>
</dbReference>
<evidence type="ECO:0000256" key="1">
    <source>
        <dbReference type="ARBA" id="ARBA00022842"/>
    </source>
</evidence>
<reference evidence="2" key="2">
    <citation type="submission" date="2020-06" db="EMBL/GenBank/DDBJ databases">
        <title>Helianthus annuus Genome sequencing and assembly Release 2.</title>
        <authorList>
            <person name="Gouzy J."/>
            <person name="Langlade N."/>
            <person name="Munos S."/>
        </authorList>
    </citation>
    <scope>NUCLEOTIDE SEQUENCE</scope>
    <source>
        <tissue evidence="2">Leaves</tissue>
    </source>
</reference>
<dbReference type="InterPro" id="IPR036412">
    <property type="entry name" value="HAD-like_sf"/>
</dbReference>
<dbReference type="GO" id="GO:0016020">
    <property type="term" value="C:membrane"/>
    <property type="evidence" value="ECO:0007669"/>
    <property type="project" value="InterPro"/>
</dbReference>
<dbReference type="PRINTS" id="PR00120">
    <property type="entry name" value="HATPASE"/>
</dbReference>